<name>A0A820EZ94_9BILA</name>
<evidence type="ECO:0000313" key="3">
    <source>
        <dbReference type="EMBL" id="CAF4793113.1"/>
    </source>
</evidence>
<dbReference type="EMBL" id="CAJOBR010000066">
    <property type="protein sequence ID" value="CAF4458855.1"/>
    <property type="molecule type" value="Genomic_DNA"/>
</dbReference>
<comment type="caution">
    <text evidence="1">The sequence shown here is derived from an EMBL/GenBank/DDBJ whole genome shotgun (WGS) entry which is preliminary data.</text>
</comment>
<gene>
    <name evidence="2" type="ORF">QYT958_LOCUS1253</name>
    <name evidence="3" type="ORF">TOA249_LOCUS22871</name>
    <name evidence="1" type="ORF">TSG867_LOCUS3240</name>
</gene>
<protein>
    <submittedName>
        <fullName evidence="1">Uncharacterized protein</fullName>
    </submittedName>
</protein>
<organism evidence="1 4">
    <name type="scientific">Rotaria socialis</name>
    <dbReference type="NCBI Taxonomy" id="392032"/>
    <lineage>
        <taxon>Eukaryota</taxon>
        <taxon>Metazoa</taxon>
        <taxon>Spiralia</taxon>
        <taxon>Gnathifera</taxon>
        <taxon>Rotifera</taxon>
        <taxon>Eurotatoria</taxon>
        <taxon>Bdelloidea</taxon>
        <taxon>Philodinida</taxon>
        <taxon>Philodinidae</taxon>
        <taxon>Rotaria</taxon>
    </lineage>
</organism>
<dbReference type="AlphaFoldDB" id="A0A820EZ94"/>
<dbReference type="EMBL" id="CAJOBQ010000095">
    <property type="protein sequence ID" value="CAF4253589.1"/>
    <property type="molecule type" value="Genomic_DNA"/>
</dbReference>
<sequence length="115" mass="13019">MEKKPSKSFVFKEDDEIQSFHHRLNELSFNNNISTPATILEVDETQTDSLFQTLSSDSKQIFNSLTTSTKSGQLHPNSSYSSMGSVKYTQFLSPFVTNICQRCAIHSILLHVQTK</sequence>
<evidence type="ECO:0000313" key="2">
    <source>
        <dbReference type="EMBL" id="CAF4458855.1"/>
    </source>
</evidence>
<reference evidence="1" key="1">
    <citation type="submission" date="2021-02" db="EMBL/GenBank/DDBJ databases">
        <authorList>
            <person name="Nowell W R."/>
        </authorList>
    </citation>
    <scope>NUCLEOTIDE SEQUENCE</scope>
</reference>
<evidence type="ECO:0000313" key="1">
    <source>
        <dbReference type="EMBL" id="CAF4253589.1"/>
    </source>
</evidence>
<dbReference type="Proteomes" id="UP000663862">
    <property type="component" value="Unassembled WGS sequence"/>
</dbReference>
<dbReference type="EMBL" id="CAJOBS010002128">
    <property type="protein sequence ID" value="CAF4793113.1"/>
    <property type="molecule type" value="Genomic_DNA"/>
</dbReference>
<proteinExistence type="predicted"/>
<dbReference type="Proteomes" id="UP000663838">
    <property type="component" value="Unassembled WGS sequence"/>
</dbReference>
<dbReference type="Proteomes" id="UP000663848">
    <property type="component" value="Unassembled WGS sequence"/>
</dbReference>
<evidence type="ECO:0000313" key="4">
    <source>
        <dbReference type="Proteomes" id="UP000663862"/>
    </source>
</evidence>
<accession>A0A820EZ94</accession>